<evidence type="ECO:0000256" key="7">
    <source>
        <dbReference type="ARBA" id="ARBA00023033"/>
    </source>
</evidence>
<keyword evidence="4" id="KW-0285">Flavoprotein</keyword>
<dbReference type="CDD" id="cd04730">
    <property type="entry name" value="NPD_like"/>
    <property type="match status" value="1"/>
</dbReference>
<keyword evidence="7 10" id="KW-0503">Monooxygenase</keyword>
<keyword evidence="5" id="KW-0288">FMN</keyword>
<dbReference type="GO" id="GO:0018580">
    <property type="term" value="F:nitronate monooxygenase activity"/>
    <property type="evidence" value="ECO:0007669"/>
    <property type="project" value="InterPro"/>
</dbReference>
<dbReference type="Gene3D" id="3.20.20.70">
    <property type="entry name" value="Aldolase class I"/>
    <property type="match status" value="1"/>
</dbReference>
<protein>
    <recommendedName>
        <fullName evidence="8">Propionate 3-nitronate monooxygenase</fullName>
    </recommendedName>
</protein>
<evidence type="ECO:0000256" key="8">
    <source>
        <dbReference type="ARBA" id="ARBA00031155"/>
    </source>
</evidence>
<evidence type="ECO:0000256" key="4">
    <source>
        <dbReference type="ARBA" id="ARBA00022630"/>
    </source>
</evidence>
<comment type="similarity">
    <text evidence="2">Belongs to the nitronate monooxygenase family. NMO class I subfamily.</text>
</comment>
<evidence type="ECO:0000256" key="1">
    <source>
        <dbReference type="ARBA" id="ARBA00001917"/>
    </source>
</evidence>
<dbReference type="InterPro" id="IPR004136">
    <property type="entry name" value="NMO"/>
</dbReference>
<name>A0A6G8FM08_9MICO</name>
<comment type="catalytic activity">
    <reaction evidence="9">
        <text>3 propionate 3-nitronate + 3 O2 + H2O = 3 3-oxopropanoate + 2 nitrate + nitrite + H2O2 + 3 H(+)</text>
        <dbReference type="Rhea" id="RHEA:57332"/>
        <dbReference type="ChEBI" id="CHEBI:15377"/>
        <dbReference type="ChEBI" id="CHEBI:15378"/>
        <dbReference type="ChEBI" id="CHEBI:15379"/>
        <dbReference type="ChEBI" id="CHEBI:16240"/>
        <dbReference type="ChEBI" id="CHEBI:16301"/>
        <dbReference type="ChEBI" id="CHEBI:17632"/>
        <dbReference type="ChEBI" id="CHEBI:33190"/>
        <dbReference type="ChEBI" id="CHEBI:136067"/>
    </reaction>
</comment>
<evidence type="ECO:0000256" key="9">
    <source>
        <dbReference type="ARBA" id="ARBA00049401"/>
    </source>
</evidence>
<keyword evidence="3" id="KW-0216">Detoxification</keyword>
<comment type="cofactor">
    <cofactor evidence="1">
        <name>FMN</name>
        <dbReference type="ChEBI" id="CHEBI:58210"/>
    </cofactor>
</comment>
<keyword evidence="6" id="KW-0560">Oxidoreductase</keyword>
<dbReference type="GO" id="GO:0009636">
    <property type="term" value="P:response to toxic substance"/>
    <property type="evidence" value="ECO:0007669"/>
    <property type="project" value="UniProtKB-KW"/>
</dbReference>
<dbReference type="SUPFAM" id="SSF51412">
    <property type="entry name" value="Inosine monophosphate dehydrogenase (IMPDH)"/>
    <property type="match status" value="1"/>
</dbReference>
<dbReference type="GO" id="GO:0006207">
    <property type="term" value="P:'de novo' pyrimidine nucleobase biosynthetic process"/>
    <property type="evidence" value="ECO:0007669"/>
    <property type="project" value="InterPro"/>
</dbReference>
<reference evidence="10 11" key="1">
    <citation type="submission" date="2020-03" db="EMBL/GenBank/DDBJ databases">
        <title>Leucobacter sp. nov., isolated from beetles.</title>
        <authorList>
            <person name="Hyun D.-W."/>
            <person name="Bae J.-W."/>
        </authorList>
    </citation>
    <scope>NUCLEOTIDE SEQUENCE [LARGE SCALE GENOMIC DNA]</scope>
    <source>
        <strain evidence="10 11">HDW9B</strain>
    </source>
</reference>
<evidence type="ECO:0000313" key="10">
    <source>
        <dbReference type="EMBL" id="QIM17427.1"/>
    </source>
</evidence>
<dbReference type="InterPro" id="IPR013785">
    <property type="entry name" value="Aldolase_TIM"/>
</dbReference>
<proteinExistence type="inferred from homology"/>
<dbReference type="EMBL" id="CP049934">
    <property type="protein sequence ID" value="QIM17427.1"/>
    <property type="molecule type" value="Genomic_DNA"/>
</dbReference>
<accession>A0A6G8FM08</accession>
<dbReference type="AlphaFoldDB" id="A0A6G8FM08"/>
<dbReference type="InterPro" id="IPR001295">
    <property type="entry name" value="Dihydroorotate_DH_CS"/>
</dbReference>
<dbReference type="PANTHER" id="PTHR42747:SF3">
    <property type="entry name" value="NITRONATE MONOOXYGENASE-RELATED"/>
    <property type="match status" value="1"/>
</dbReference>
<evidence type="ECO:0000313" key="11">
    <source>
        <dbReference type="Proteomes" id="UP000501387"/>
    </source>
</evidence>
<evidence type="ECO:0000256" key="6">
    <source>
        <dbReference type="ARBA" id="ARBA00023002"/>
    </source>
</evidence>
<organism evidence="10 11">
    <name type="scientific">Leucobacter insecticola</name>
    <dbReference type="NCBI Taxonomy" id="2714934"/>
    <lineage>
        <taxon>Bacteria</taxon>
        <taxon>Bacillati</taxon>
        <taxon>Actinomycetota</taxon>
        <taxon>Actinomycetes</taxon>
        <taxon>Micrococcales</taxon>
        <taxon>Microbacteriaceae</taxon>
        <taxon>Leucobacter</taxon>
    </lineage>
</organism>
<sequence length="343" mass="35829">MRSLPVPVVGAPMAGGATTPALVAAVSDAGGMGFLAAGYLTAEKLADQIRETRRLTSRPIGVNLFVIAENEVDAQQLDDYAARIADDAHALGITLGEPRWDDDHYEDKIETLLSTDVDLVSFTFGVPEESVVQRFKAAGIAVAVNVTSVEETHAAQRVSADVLIVQGAEAGGHRGAFLAEGPGMPPPLPALVRAIRAVSSLPIVAGGGIASAWQAQAVLEAGASAVQIGTALLLSDEAGTSQTVRDALLSGEFTETTVTRAFTGRPARALENDFTRHHSDAAPSAFPQLHFMTTPLRAAASQAHDAQRLHLWAGTGFAECRRGPAAEIVRSMVNPHEGSHTPA</sequence>
<dbReference type="PANTHER" id="PTHR42747">
    <property type="entry name" value="NITRONATE MONOOXYGENASE-RELATED"/>
    <property type="match status" value="1"/>
</dbReference>
<gene>
    <name evidence="10" type="ORF">G7067_10095</name>
</gene>
<keyword evidence="11" id="KW-1185">Reference proteome</keyword>
<dbReference type="GO" id="GO:0016627">
    <property type="term" value="F:oxidoreductase activity, acting on the CH-CH group of donors"/>
    <property type="evidence" value="ECO:0007669"/>
    <property type="project" value="InterPro"/>
</dbReference>
<dbReference type="PROSITE" id="PS00912">
    <property type="entry name" value="DHODEHASE_2"/>
    <property type="match status" value="1"/>
</dbReference>
<dbReference type="Pfam" id="PF03060">
    <property type="entry name" value="NMO"/>
    <property type="match status" value="1"/>
</dbReference>
<evidence type="ECO:0000256" key="3">
    <source>
        <dbReference type="ARBA" id="ARBA00022575"/>
    </source>
</evidence>
<evidence type="ECO:0000256" key="2">
    <source>
        <dbReference type="ARBA" id="ARBA00009881"/>
    </source>
</evidence>
<dbReference type="KEGG" id="lins:G7067_10095"/>
<evidence type="ECO:0000256" key="5">
    <source>
        <dbReference type="ARBA" id="ARBA00022643"/>
    </source>
</evidence>
<dbReference type="Proteomes" id="UP000501387">
    <property type="component" value="Chromosome"/>
</dbReference>